<dbReference type="InterPro" id="IPR035587">
    <property type="entry name" value="DUS-like_FMN-bd"/>
</dbReference>
<evidence type="ECO:0000256" key="6">
    <source>
        <dbReference type="ARBA" id="ARBA00022857"/>
    </source>
</evidence>
<keyword evidence="2" id="KW-0285">Flavoprotein</keyword>
<dbReference type="InterPro" id="IPR013785">
    <property type="entry name" value="Aldolase_TIM"/>
</dbReference>
<proteinExistence type="inferred from homology"/>
<dbReference type="GO" id="GO:0050660">
    <property type="term" value="F:flavin adenine dinucleotide binding"/>
    <property type="evidence" value="ECO:0007669"/>
    <property type="project" value="InterPro"/>
</dbReference>
<keyword evidence="5" id="KW-0819">tRNA processing</keyword>
<sequence>MTVAETTVAADVCCLKDTPKDCGSDVPAHFTMTEDEIKAKFPNRLRSYDLFKKMGSPRHIVAPMVDQSELAWRILSKRYGATLCYTPMFHAKMFSDDNPKYRNEQWQTSEEDRPVIVQFCANDPEYLLKAAQLVVGQADAVDLNLGCPQHIARRGHYGSFLMEDWDLISKLIRNLHENLEIPVTAKIRVFPEVEKTVAYAKMVEAAGAQIITVHGRLREQKGHKTGLADWDKIKAVKEAVKVPVFANGNILYFEDIQRCIDATNVDGVMSAETNLYNPAIFSGKVLPTWQMAQEYLEICDEIVTKSSFIRAHLFKLFRYSLPIHTDLRQQLANAKSMDDMHQFVKDIKARLIEDSQKEDARKFDLENIEMDEFGYRKYPHWICQPALRFEHDKEHSKSKRLLNEAKVADQNDKASDLFLIKEENKEREREDEDDCNKKQKLSQE</sequence>
<comment type="catalytic activity">
    <reaction evidence="16">
        <text>5,6-dihydrouridine(17) in tRNA + NADP(+) = uridine(17) in tRNA + NADPH + H(+)</text>
        <dbReference type="Rhea" id="RHEA:53368"/>
        <dbReference type="Rhea" id="RHEA-COMP:13541"/>
        <dbReference type="Rhea" id="RHEA-COMP:13542"/>
        <dbReference type="ChEBI" id="CHEBI:15378"/>
        <dbReference type="ChEBI" id="CHEBI:57783"/>
        <dbReference type="ChEBI" id="CHEBI:58349"/>
        <dbReference type="ChEBI" id="CHEBI:65315"/>
        <dbReference type="ChEBI" id="CHEBI:74443"/>
        <dbReference type="EC" id="1.3.1.88"/>
    </reaction>
    <physiologicalReaction direction="right-to-left" evidence="16">
        <dbReference type="Rhea" id="RHEA:53370"/>
    </physiologicalReaction>
</comment>
<dbReference type="EMBL" id="JANBOH010000022">
    <property type="protein sequence ID" value="KAJ1647695.1"/>
    <property type="molecule type" value="Genomic_DNA"/>
</dbReference>
<keyword evidence="7 19" id="KW-0560">Oxidoreductase</keyword>
<organism evidence="19 20">
    <name type="scientific">Coemansia asiatica</name>
    <dbReference type="NCBI Taxonomy" id="1052880"/>
    <lineage>
        <taxon>Eukaryota</taxon>
        <taxon>Fungi</taxon>
        <taxon>Fungi incertae sedis</taxon>
        <taxon>Zoopagomycota</taxon>
        <taxon>Kickxellomycotina</taxon>
        <taxon>Kickxellomycetes</taxon>
        <taxon>Kickxellales</taxon>
        <taxon>Kickxellaceae</taxon>
        <taxon>Coemansia</taxon>
    </lineage>
</organism>
<dbReference type="PROSITE" id="PS01136">
    <property type="entry name" value="UPF0034"/>
    <property type="match status" value="1"/>
</dbReference>
<comment type="caution">
    <text evidence="19">The sequence shown here is derived from an EMBL/GenBank/DDBJ whole genome shotgun (WGS) entry which is preliminary data.</text>
</comment>
<comment type="catalytic activity">
    <reaction evidence="14">
        <text>5,6-dihydrouridine(16) in tRNA + NAD(+) = uridine(16) in tRNA + NADH + H(+)</text>
        <dbReference type="Rhea" id="RHEA:53380"/>
        <dbReference type="Rhea" id="RHEA-COMP:13543"/>
        <dbReference type="Rhea" id="RHEA-COMP:13544"/>
        <dbReference type="ChEBI" id="CHEBI:15378"/>
        <dbReference type="ChEBI" id="CHEBI:57540"/>
        <dbReference type="ChEBI" id="CHEBI:57945"/>
        <dbReference type="ChEBI" id="CHEBI:65315"/>
        <dbReference type="ChEBI" id="CHEBI:74443"/>
        <dbReference type="EC" id="1.3.1.88"/>
    </reaction>
    <physiologicalReaction direction="right-to-left" evidence="14">
        <dbReference type="Rhea" id="RHEA:53382"/>
    </physiologicalReaction>
</comment>
<evidence type="ECO:0000256" key="15">
    <source>
        <dbReference type="ARBA" id="ARBA00049447"/>
    </source>
</evidence>
<gene>
    <name evidence="19" type="primary">DUS1</name>
    <name evidence="19" type="ORF">LPJ64_000942</name>
</gene>
<dbReference type="Gene3D" id="3.20.20.70">
    <property type="entry name" value="Aldolase class I"/>
    <property type="match status" value="1"/>
</dbReference>
<keyword evidence="20" id="KW-1185">Reference proteome</keyword>
<comment type="similarity">
    <text evidence="9">Belongs to the Dus family. Dus1 subfamily.</text>
</comment>
<evidence type="ECO:0000256" key="11">
    <source>
        <dbReference type="ARBA" id="ARBA00047287"/>
    </source>
</evidence>
<dbReference type="Pfam" id="PF01207">
    <property type="entry name" value="Dus"/>
    <property type="match status" value="1"/>
</dbReference>
<feature type="compositionally biased region" description="Basic and acidic residues" evidence="17">
    <location>
        <begin position="418"/>
        <end position="428"/>
    </location>
</feature>
<evidence type="ECO:0000256" key="17">
    <source>
        <dbReference type="SAM" id="MobiDB-lite"/>
    </source>
</evidence>
<feature type="region of interest" description="Disordered" evidence="17">
    <location>
        <begin position="418"/>
        <end position="444"/>
    </location>
</feature>
<evidence type="ECO:0000256" key="7">
    <source>
        <dbReference type="ARBA" id="ARBA00023002"/>
    </source>
</evidence>
<dbReference type="CDD" id="cd02801">
    <property type="entry name" value="DUS_like_FMN"/>
    <property type="match status" value="1"/>
</dbReference>
<reference evidence="19" key="1">
    <citation type="submission" date="2022-07" db="EMBL/GenBank/DDBJ databases">
        <title>Phylogenomic reconstructions and comparative analyses of Kickxellomycotina fungi.</title>
        <authorList>
            <person name="Reynolds N.K."/>
            <person name="Stajich J.E."/>
            <person name="Barry K."/>
            <person name="Grigoriev I.V."/>
            <person name="Crous P."/>
            <person name="Smith M.E."/>
        </authorList>
    </citation>
    <scope>NUCLEOTIDE SEQUENCE</scope>
    <source>
        <strain evidence="19">NBRC 105413</strain>
    </source>
</reference>
<evidence type="ECO:0000256" key="2">
    <source>
        <dbReference type="ARBA" id="ARBA00022630"/>
    </source>
</evidence>
<protein>
    <recommendedName>
        <fullName evidence="10">tRNA-dihydrouridine(16/17) synthase [NAD(P)(+)]</fullName>
        <ecNumber evidence="10">1.3.1.88</ecNumber>
    </recommendedName>
</protein>
<comment type="catalytic activity">
    <reaction evidence="15">
        <text>a 5,6-dihydrouridine in mRNA + NADP(+) = a uridine in mRNA + NADPH + H(+)</text>
        <dbReference type="Rhea" id="RHEA:69855"/>
        <dbReference type="Rhea" id="RHEA-COMP:14658"/>
        <dbReference type="Rhea" id="RHEA-COMP:17789"/>
        <dbReference type="ChEBI" id="CHEBI:15378"/>
        <dbReference type="ChEBI" id="CHEBI:57783"/>
        <dbReference type="ChEBI" id="CHEBI:58349"/>
        <dbReference type="ChEBI" id="CHEBI:65315"/>
        <dbReference type="ChEBI" id="CHEBI:74443"/>
    </reaction>
    <physiologicalReaction direction="right-to-left" evidence="15">
        <dbReference type="Rhea" id="RHEA:69857"/>
    </physiologicalReaction>
</comment>
<keyword evidence="3" id="KW-0288">FMN</keyword>
<dbReference type="EC" id="1.3.1.88" evidence="10"/>
<comment type="cofactor">
    <cofactor evidence="1">
        <name>FMN</name>
        <dbReference type="ChEBI" id="CHEBI:58210"/>
    </cofactor>
</comment>
<comment type="catalytic activity">
    <reaction evidence="13">
        <text>a 5,6-dihydrouridine in mRNA + NAD(+) = a uridine in mRNA + NADH + H(+)</text>
        <dbReference type="Rhea" id="RHEA:69851"/>
        <dbReference type="Rhea" id="RHEA-COMP:14658"/>
        <dbReference type="Rhea" id="RHEA-COMP:17789"/>
        <dbReference type="ChEBI" id="CHEBI:15378"/>
        <dbReference type="ChEBI" id="CHEBI:57540"/>
        <dbReference type="ChEBI" id="CHEBI:57945"/>
        <dbReference type="ChEBI" id="CHEBI:65315"/>
        <dbReference type="ChEBI" id="CHEBI:74443"/>
    </reaction>
    <physiologicalReaction direction="right-to-left" evidence="13">
        <dbReference type="Rhea" id="RHEA:69853"/>
    </physiologicalReaction>
</comment>
<dbReference type="SUPFAM" id="SSF51395">
    <property type="entry name" value="FMN-linked oxidoreductases"/>
    <property type="match status" value="1"/>
</dbReference>
<dbReference type="GO" id="GO:0017150">
    <property type="term" value="F:tRNA dihydrouridine synthase activity"/>
    <property type="evidence" value="ECO:0007669"/>
    <property type="project" value="InterPro"/>
</dbReference>
<comment type="catalytic activity">
    <reaction evidence="12">
        <text>5,6-dihydrouridine(16) in tRNA + NADP(+) = uridine(16) in tRNA + NADPH + H(+)</text>
        <dbReference type="Rhea" id="RHEA:53376"/>
        <dbReference type="Rhea" id="RHEA-COMP:13543"/>
        <dbReference type="Rhea" id="RHEA-COMP:13544"/>
        <dbReference type="ChEBI" id="CHEBI:15378"/>
        <dbReference type="ChEBI" id="CHEBI:57783"/>
        <dbReference type="ChEBI" id="CHEBI:58349"/>
        <dbReference type="ChEBI" id="CHEBI:65315"/>
        <dbReference type="ChEBI" id="CHEBI:74443"/>
        <dbReference type="EC" id="1.3.1.88"/>
    </reaction>
    <physiologicalReaction direction="right-to-left" evidence="12">
        <dbReference type="Rhea" id="RHEA:53378"/>
    </physiologicalReaction>
</comment>
<evidence type="ECO:0000259" key="18">
    <source>
        <dbReference type="Pfam" id="PF01207"/>
    </source>
</evidence>
<evidence type="ECO:0000313" key="20">
    <source>
        <dbReference type="Proteomes" id="UP001145021"/>
    </source>
</evidence>
<evidence type="ECO:0000256" key="5">
    <source>
        <dbReference type="ARBA" id="ARBA00022694"/>
    </source>
</evidence>
<feature type="domain" description="DUS-like FMN-binding" evidence="18">
    <location>
        <begin position="61"/>
        <end position="320"/>
    </location>
</feature>
<evidence type="ECO:0000256" key="4">
    <source>
        <dbReference type="ARBA" id="ARBA00022664"/>
    </source>
</evidence>
<evidence type="ECO:0000313" key="19">
    <source>
        <dbReference type="EMBL" id="KAJ1647695.1"/>
    </source>
</evidence>
<evidence type="ECO:0000256" key="1">
    <source>
        <dbReference type="ARBA" id="ARBA00001917"/>
    </source>
</evidence>
<accession>A0A9W7XPY7</accession>
<dbReference type="PANTHER" id="PTHR11082">
    <property type="entry name" value="TRNA-DIHYDROURIDINE SYNTHASE"/>
    <property type="match status" value="1"/>
</dbReference>
<evidence type="ECO:0000256" key="14">
    <source>
        <dbReference type="ARBA" id="ARBA00048934"/>
    </source>
</evidence>
<dbReference type="AlphaFoldDB" id="A0A9W7XPY7"/>
<feature type="compositionally biased region" description="Basic and acidic residues" evidence="17">
    <location>
        <begin position="435"/>
        <end position="444"/>
    </location>
</feature>
<name>A0A9W7XPY7_9FUNG</name>
<dbReference type="GO" id="GO:0006397">
    <property type="term" value="P:mRNA processing"/>
    <property type="evidence" value="ECO:0007669"/>
    <property type="project" value="UniProtKB-KW"/>
</dbReference>
<evidence type="ECO:0000256" key="8">
    <source>
        <dbReference type="ARBA" id="ARBA00023027"/>
    </source>
</evidence>
<evidence type="ECO:0000256" key="16">
    <source>
        <dbReference type="ARBA" id="ARBA00049467"/>
    </source>
</evidence>
<evidence type="ECO:0000256" key="10">
    <source>
        <dbReference type="ARBA" id="ARBA00038890"/>
    </source>
</evidence>
<keyword evidence="6" id="KW-0521">NADP</keyword>
<evidence type="ECO:0000256" key="12">
    <source>
        <dbReference type="ARBA" id="ARBA00047652"/>
    </source>
</evidence>
<evidence type="ECO:0000256" key="9">
    <source>
        <dbReference type="ARBA" id="ARBA00038313"/>
    </source>
</evidence>
<dbReference type="InterPro" id="IPR018517">
    <property type="entry name" value="tRNA_hU_synthase_CS"/>
</dbReference>
<dbReference type="Proteomes" id="UP001145021">
    <property type="component" value="Unassembled WGS sequence"/>
</dbReference>
<keyword evidence="4" id="KW-0507">mRNA processing</keyword>
<keyword evidence="8" id="KW-0520">NAD</keyword>
<comment type="catalytic activity">
    <reaction evidence="11">
        <text>5,6-dihydrouridine(17) in tRNA + NAD(+) = uridine(17) in tRNA + NADH + H(+)</text>
        <dbReference type="Rhea" id="RHEA:53372"/>
        <dbReference type="Rhea" id="RHEA-COMP:13541"/>
        <dbReference type="Rhea" id="RHEA-COMP:13542"/>
        <dbReference type="ChEBI" id="CHEBI:15378"/>
        <dbReference type="ChEBI" id="CHEBI:57540"/>
        <dbReference type="ChEBI" id="CHEBI:57945"/>
        <dbReference type="ChEBI" id="CHEBI:65315"/>
        <dbReference type="ChEBI" id="CHEBI:74443"/>
        <dbReference type="EC" id="1.3.1.88"/>
    </reaction>
    <physiologicalReaction direction="right-to-left" evidence="11">
        <dbReference type="Rhea" id="RHEA:53374"/>
    </physiologicalReaction>
</comment>
<evidence type="ECO:0000256" key="3">
    <source>
        <dbReference type="ARBA" id="ARBA00022643"/>
    </source>
</evidence>
<evidence type="ECO:0000256" key="13">
    <source>
        <dbReference type="ARBA" id="ARBA00048342"/>
    </source>
</evidence>
<dbReference type="PANTHER" id="PTHR11082:SF5">
    <property type="entry name" value="TRNA-DIHYDROURIDINE(16_17) SYNTHASE [NAD(P)(+)]-LIKE"/>
    <property type="match status" value="1"/>
</dbReference>